<dbReference type="RefSeq" id="WP_122100828.1">
    <property type="nucleotide sequence ID" value="NZ_RFLY01000004.1"/>
</dbReference>
<comment type="caution">
    <text evidence="1">The sequence shown here is derived from an EMBL/GenBank/DDBJ whole genome shotgun (WGS) entry which is preliminary data.</text>
</comment>
<dbReference type="Proteomes" id="UP000275012">
    <property type="component" value="Unassembled WGS sequence"/>
</dbReference>
<proteinExistence type="predicted"/>
<gene>
    <name evidence="1" type="ORF">EBB59_03835</name>
</gene>
<dbReference type="EMBL" id="RFLY01000004">
    <property type="protein sequence ID" value="RMH93785.1"/>
    <property type="molecule type" value="Genomic_DNA"/>
</dbReference>
<reference evidence="1 2" key="1">
    <citation type="submission" date="2018-10" db="EMBL/GenBank/DDBJ databases">
        <title>Proposal of Lysobacter pythonis sp. nov. isolated from royal pythons (Python regius).</title>
        <authorList>
            <person name="Hans-Juergen B."/>
            <person name="Huptas C."/>
            <person name="Sandra B."/>
            <person name="Igor L."/>
            <person name="Joachim S."/>
            <person name="Siegfried S."/>
            <person name="Mareike W."/>
            <person name="Peter K."/>
        </authorList>
    </citation>
    <scope>NUCLEOTIDE SEQUENCE [LARGE SCALE GENOMIC DNA]</scope>
    <source>
        <strain evidence="1 2">4284/11</strain>
    </source>
</reference>
<accession>A0A3M2I065</accession>
<dbReference type="AlphaFoldDB" id="A0A3M2I065"/>
<organism evidence="1 2">
    <name type="scientific">Solilutibacter pythonis</name>
    <dbReference type="NCBI Taxonomy" id="2483112"/>
    <lineage>
        <taxon>Bacteria</taxon>
        <taxon>Pseudomonadati</taxon>
        <taxon>Pseudomonadota</taxon>
        <taxon>Gammaproteobacteria</taxon>
        <taxon>Lysobacterales</taxon>
        <taxon>Lysobacteraceae</taxon>
        <taxon>Solilutibacter</taxon>
    </lineage>
</organism>
<name>A0A3M2I065_9GAMM</name>
<dbReference type="OrthoDB" id="6025662at2"/>
<protein>
    <submittedName>
        <fullName evidence="1">Uncharacterized protein</fullName>
    </submittedName>
</protein>
<keyword evidence="2" id="KW-1185">Reference proteome</keyword>
<sequence>MKVQLTDKALRWRIDERELAALLAGDPVSLAPCAGALGLACLLALSDDDTPRFDPTAGRWSLRLPRALVEAHVATLPSREGVRVDIGALSFLFEVDVRESVRAGRSRAPAR</sequence>
<evidence type="ECO:0000313" key="1">
    <source>
        <dbReference type="EMBL" id="RMH93785.1"/>
    </source>
</evidence>
<evidence type="ECO:0000313" key="2">
    <source>
        <dbReference type="Proteomes" id="UP000275012"/>
    </source>
</evidence>